<feature type="transmembrane region" description="Helical" evidence="6">
    <location>
        <begin position="57"/>
        <end position="77"/>
    </location>
</feature>
<keyword evidence="2" id="KW-1003">Cell membrane</keyword>
<evidence type="ECO:0000313" key="8">
    <source>
        <dbReference type="Proteomes" id="UP000295788"/>
    </source>
</evidence>
<dbReference type="PANTHER" id="PTHR32196:SF69">
    <property type="entry name" value="BRANCHED-CHAIN AMINO ACID TRANSPORT SYSTEM, PERMEASE PROTEIN"/>
    <property type="match status" value="1"/>
</dbReference>
<keyword evidence="5 6" id="KW-0472">Membrane</keyword>
<dbReference type="GO" id="GO:0005886">
    <property type="term" value="C:plasma membrane"/>
    <property type="evidence" value="ECO:0007669"/>
    <property type="project" value="UniProtKB-SubCell"/>
</dbReference>
<accession>A0A4R3KID3</accession>
<dbReference type="InterPro" id="IPR001851">
    <property type="entry name" value="ABC_transp_permease"/>
</dbReference>
<dbReference type="OrthoDB" id="9778389at2"/>
<evidence type="ECO:0000256" key="5">
    <source>
        <dbReference type="ARBA" id="ARBA00023136"/>
    </source>
</evidence>
<protein>
    <submittedName>
        <fullName evidence="7">Putative ABC transport system permease protein</fullName>
    </submittedName>
</protein>
<dbReference type="CDD" id="cd06574">
    <property type="entry name" value="TM_PBP1_branched-chain-AA_like"/>
    <property type="match status" value="1"/>
</dbReference>
<feature type="transmembrane region" description="Helical" evidence="6">
    <location>
        <begin position="141"/>
        <end position="161"/>
    </location>
</feature>
<evidence type="ECO:0000256" key="3">
    <source>
        <dbReference type="ARBA" id="ARBA00022692"/>
    </source>
</evidence>
<gene>
    <name evidence="7" type="ORF">EDD72_1098</name>
</gene>
<dbReference type="AlphaFoldDB" id="A0A4R3KID3"/>
<organism evidence="7 8">
    <name type="scientific">Tepidibacillus fermentans</name>
    <dbReference type="NCBI Taxonomy" id="1281767"/>
    <lineage>
        <taxon>Bacteria</taxon>
        <taxon>Bacillati</taxon>
        <taxon>Bacillota</taxon>
        <taxon>Bacilli</taxon>
        <taxon>Bacillales</taxon>
        <taxon>Bacillaceae</taxon>
        <taxon>Tepidibacillus</taxon>
    </lineage>
</organism>
<feature type="transmembrane region" description="Helical" evidence="6">
    <location>
        <begin position="279"/>
        <end position="298"/>
    </location>
</feature>
<dbReference type="RefSeq" id="WP_132768726.1">
    <property type="nucleotide sequence ID" value="NZ_SMAB01000009.1"/>
</dbReference>
<dbReference type="Pfam" id="PF02653">
    <property type="entry name" value="BPD_transp_2"/>
    <property type="match status" value="1"/>
</dbReference>
<evidence type="ECO:0000256" key="1">
    <source>
        <dbReference type="ARBA" id="ARBA00004651"/>
    </source>
</evidence>
<feature type="transmembrane region" description="Helical" evidence="6">
    <location>
        <begin position="12"/>
        <end position="28"/>
    </location>
</feature>
<dbReference type="GO" id="GO:0022857">
    <property type="term" value="F:transmembrane transporter activity"/>
    <property type="evidence" value="ECO:0007669"/>
    <property type="project" value="InterPro"/>
</dbReference>
<dbReference type="Proteomes" id="UP000295788">
    <property type="component" value="Unassembled WGS sequence"/>
</dbReference>
<name>A0A4R3KID3_9BACI</name>
<feature type="transmembrane region" description="Helical" evidence="6">
    <location>
        <begin position="192"/>
        <end position="215"/>
    </location>
</feature>
<feature type="transmembrane region" description="Helical" evidence="6">
    <location>
        <begin position="254"/>
        <end position="273"/>
    </location>
</feature>
<evidence type="ECO:0000256" key="2">
    <source>
        <dbReference type="ARBA" id="ARBA00022475"/>
    </source>
</evidence>
<comment type="caution">
    <text evidence="7">The sequence shown here is derived from an EMBL/GenBank/DDBJ whole genome shotgun (WGS) entry which is preliminary data.</text>
</comment>
<dbReference type="PANTHER" id="PTHR32196">
    <property type="entry name" value="ABC TRANSPORTER PERMEASE PROTEIN YPHD-RELATED-RELATED"/>
    <property type="match status" value="1"/>
</dbReference>
<feature type="transmembrane region" description="Helical" evidence="6">
    <location>
        <begin position="84"/>
        <end position="103"/>
    </location>
</feature>
<sequence>MNVLIGSFEQGLIYSLMAIGVYLAFRILDYPDLTVDGSFPMGAALSTLLITKGLNPFFALFFALLAGGIAGFITGILHTKGKVNGLLAGILTMTALYSINLKIMGTANLSLFRFDTIFTPFENLKETIQQTLGDSLISQSINAWLFTIVLFIFVIVIKKLIDWFLQTELGLAIRATGDNPSMIRSVGVNTDYSTIIGLVLSNALVGLAGGIMAQYQGYADIQMGVGMIVVGLASVIIGEAIFGNRSIRRATFSVVCGAVIYRLVIALALYLPGFSPTDMKLITALLVIVSLTLPRFSLKNKKKAVVGNPIQSIDYSLKKVTKEG</sequence>
<keyword evidence="4 6" id="KW-1133">Transmembrane helix</keyword>
<comment type="subcellular location">
    <subcellularLocation>
        <location evidence="1">Cell membrane</location>
        <topology evidence="1">Multi-pass membrane protein</topology>
    </subcellularLocation>
</comment>
<dbReference type="EMBL" id="SMAB01000009">
    <property type="protein sequence ID" value="TCS82441.1"/>
    <property type="molecule type" value="Genomic_DNA"/>
</dbReference>
<evidence type="ECO:0000256" key="6">
    <source>
        <dbReference type="SAM" id="Phobius"/>
    </source>
</evidence>
<proteinExistence type="predicted"/>
<feature type="transmembrane region" description="Helical" evidence="6">
    <location>
        <begin position="221"/>
        <end position="242"/>
    </location>
</feature>
<keyword evidence="3 6" id="KW-0812">Transmembrane</keyword>
<evidence type="ECO:0000313" key="7">
    <source>
        <dbReference type="EMBL" id="TCS82441.1"/>
    </source>
</evidence>
<reference evidence="7 8" key="1">
    <citation type="submission" date="2019-03" db="EMBL/GenBank/DDBJ databases">
        <title>Genomic Encyclopedia of Type Strains, Phase IV (KMG-IV): sequencing the most valuable type-strain genomes for metagenomic binning, comparative biology and taxonomic classification.</title>
        <authorList>
            <person name="Goeker M."/>
        </authorList>
    </citation>
    <scope>NUCLEOTIDE SEQUENCE [LARGE SCALE GENOMIC DNA]</scope>
    <source>
        <strain evidence="7 8">DSM 23802</strain>
    </source>
</reference>
<keyword evidence="8" id="KW-1185">Reference proteome</keyword>
<evidence type="ECO:0000256" key="4">
    <source>
        <dbReference type="ARBA" id="ARBA00022989"/>
    </source>
</evidence>